<dbReference type="Proteomes" id="UP000194236">
    <property type="component" value="Unassembled WGS sequence"/>
</dbReference>
<evidence type="ECO:0000313" key="1">
    <source>
        <dbReference type="EMBL" id="OTF70803.1"/>
    </source>
</evidence>
<protein>
    <submittedName>
        <fullName evidence="1">Uncharacterized protein</fullName>
    </submittedName>
</protein>
<gene>
    <name evidence="1" type="ORF">BLA29_014670</name>
</gene>
<accession>A0A1Y3AT16</accession>
<name>A0A1Y3AT16_EURMA</name>
<organism evidence="1 2">
    <name type="scientific">Euroglyphus maynei</name>
    <name type="common">Mayne's house dust mite</name>
    <dbReference type="NCBI Taxonomy" id="6958"/>
    <lineage>
        <taxon>Eukaryota</taxon>
        <taxon>Metazoa</taxon>
        <taxon>Ecdysozoa</taxon>
        <taxon>Arthropoda</taxon>
        <taxon>Chelicerata</taxon>
        <taxon>Arachnida</taxon>
        <taxon>Acari</taxon>
        <taxon>Acariformes</taxon>
        <taxon>Sarcoptiformes</taxon>
        <taxon>Astigmata</taxon>
        <taxon>Psoroptidia</taxon>
        <taxon>Analgoidea</taxon>
        <taxon>Pyroglyphidae</taxon>
        <taxon>Pyroglyphinae</taxon>
        <taxon>Euroglyphus</taxon>
    </lineage>
</organism>
<reference evidence="1 2" key="1">
    <citation type="submission" date="2017-03" db="EMBL/GenBank/DDBJ databases">
        <title>Genome Survey of Euroglyphus maynei.</title>
        <authorList>
            <person name="Arlian L.G."/>
            <person name="Morgan M.S."/>
            <person name="Rider S.D."/>
        </authorList>
    </citation>
    <scope>NUCLEOTIDE SEQUENCE [LARGE SCALE GENOMIC DNA]</scope>
    <source>
        <strain evidence="1">Arlian Lab</strain>
        <tissue evidence="1">Whole body</tissue>
    </source>
</reference>
<keyword evidence="2" id="KW-1185">Reference proteome</keyword>
<dbReference type="EMBL" id="MUJZ01063909">
    <property type="protein sequence ID" value="OTF70803.1"/>
    <property type="molecule type" value="Genomic_DNA"/>
</dbReference>
<sequence>MYSFQNSIGLQQN</sequence>
<evidence type="ECO:0000313" key="2">
    <source>
        <dbReference type="Proteomes" id="UP000194236"/>
    </source>
</evidence>
<proteinExistence type="predicted"/>
<comment type="caution">
    <text evidence="1">The sequence shown here is derived from an EMBL/GenBank/DDBJ whole genome shotgun (WGS) entry which is preliminary data.</text>
</comment>